<feature type="domain" description="Response regulatory" evidence="9">
    <location>
        <begin position="39"/>
        <end position="150"/>
    </location>
</feature>
<organism evidence="11 12">
    <name type="scientific">Actinacidiphila acididurans</name>
    <dbReference type="NCBI Taxonomy" id="2784346"/>
    <lineage>
        <taxon>Bacteria</taxon>
        <taxon>Bacillati</taxon>
        <taxon>Actinomycetota</taxon>
        <taxon>Actinomycetes</taxon>
        <taxon>Kitasatosporales</taxon>
        <taxon>Streptomycetaceae</taxon>
        <taxon>Actinacidiphila</taxon>
    </lineage>
</organism>
<dbReference type="InterPro" id="IPR036388">
    <property type="entry name" value="WH-like_DNA-bd_sf"/>
</dbReference>
<evidence type="ECO:0000256" key="7">
    <source>
        <dbReference type="PROSITE-ProRule" id="PRU01091"/>
    </source>
</evidence>
<dbReference type="Proteomes" id="UP000749040">
    <property type="component" value="Unassembled WGS sequence"/>
</dbReference>
<feature type="DNA-binding region" description="OmpR/PhoB-type" evidence="7">
    <location>
        <begin position="161"/>
        <end position="256"/>
    </location>
</feature>
<dbReference type="SMART" id="SM00862">
    <property type="entry name" value="Trans_reg_C"/>
    <property type="match status" value="1"/>
</dbReference>
<evidence type="ECO:0000259" key="9">
    <source>
        <dbReference type="PROSITE" id="PS50110"/>
    </source>
</evidence>
<evidence type="ECO:0000313" key="12">
    <source>
        <dbReference type="Proteomes" id="UP000749040"/>
    </source>
</evidence>
<accession>A0ABS2TZ95</accession>
<keyword evidence="12" id="KW-1185">Reference proteome</keyword>
<evidence type="ECO:0000256" key="1">
    <source>
        <dbReference type="ARBA" id="ARBA00022553"/>
    </source>
</evidence>
<dbReference type="InterPro" id="IPR016032">
    <property type="entry name" value="Sig_transdc_resp-reg_C-effctor"/>
</dbReference>
<evidence type="ECO:0000259" key="10">
    <source>
        <dbReference type="PROSITE" id="PS51755"/>
    </source>
</evidence>
<dbReference type="Pfam" id="PF00486">
    <property type="entry name" value="Trans_reg_C"/>
    <property type="match status" value="1"/>
</dbReference>
<dbReference type="Gene3D" id="6.10.250.690">
    <property type="match status" value="1"/>
</dbReference>
<evidence type="ECO:0000256" key="3">
    <source>
        <dbReference type="ARBA" id="ARBA00023125"/>
    </source>
</evidence>
<keyword evidence="1" id="KW-0597">Phosphoprotein</keyword>
<keyword evidence="2" id="KW-0805">Transcription regulation</keyword>
<dbReference type="InterPro" id="IPR011006">
    <property type="entry name" value="CheY-like_superfamily"/>
</dbReference>
<sequence length="268" mass="28870">MLSDPAGNRPAARTGSGRLAGPRRLIPQPPRSQRGNIMQVLVVEPCAATAERLAGVARRQGYGVQTASRGQEALEKYPRADLVLLNLALTDIDGLEVCRTIRAAGHTPIICVSNQDSALDRVLALKSGADDCVVDSCAEREIIARIEAVMRRTGRLHEQPPQVVSSGPLRIDGRTREVRVGERLVVVTSKEFELLYALAVNAETVVSRKELMATVWRDNWAQSTRTIDTHVSSLRAKLGSPAWILTVRGVGYRLGHAGTSSSAVGAAP</sequence>
<evidence type="ECO:0000256" key="4">
    <source>
        <dbReference type="ARBA" id="ARBA00023163"/>
    </source>
</evidence>
<keyword evidence="3 7" id="KW-0238">DNA-binding</keyword>
<dbReference type="Gene3D" id="3.40.50.2300">
    <property type="match status" value="1"/>
</dbReference>
<dbReference type="PROSITE" id="PS50110">
    <property type="entry name" value="RESPONSE_REGULATORY"/>
    <property type="match status" value="1"/>
</dbReference>
<dbReference type="InterPro" id="IPR001867">
    <property type="entry name" value="OmpR/PhoB-type_DNA-bd"/>
</dbReference>
<dbReference type="CDD" id="cd00383">
    <property type="entry name" value="trans_reg_C"/>
    <property type="match status" value="1"/>
</dbReference>
<dbReference type="InterPro" id="IPR039420">
    <property type="entry name" value="WalR-like"/>
</dbReference>
<dbReference type="Gene3D" id="1.10.10.10">
    <property type="entry name" value="Winged helix-like DNA-binding domain superfamily/Winged helix DNA-binding domain"/>
    <property type="match status" value="1"/>
</dbReference>
<evidence type="ECO:0000256" key="5">
    <source>
        <dbReference type="ARBA" id="ARBA00041201"/>
    </source>
</evidence>
<evidence type="ECO:0000256" key="6">
    <source>
        <dbReference type="PROSITE-ProRule" id="PRU00169"/>
    </source>
</evidence>
<dbReference type="SMART" id="SM00448">
    <property type="entry name" value="REC"/>
    <property type="match status" value="1"/>
</dbReference>
<name>A0ABS2TZ95_9ACTN</name>
<dbReference type="PANTHER" id="PTHR48111">
    <property type="entry name" value="REGULATOR OF RPOS"/>
    <property type="match status" value="1"/>
</dbReference>
<comment type="caution">
    <text evidence="11">The sequence shown here is derived from an EMBL/GenBank/DDBJ whole genome shotgun (WGS) entry which is preliminary data.</text>
</comment>
<dbReference type="Pfam" id="PF00072">
    <property type="entry name" value="Response_reg"/>
    <property type="match status" value="1"/>
</dbReference>
<reference evidence="11 12" key="1">
    <citation type="submission" date="2021-01" db="EMBL/GenBank/DDBJ databases">
        <title>Streptomyces acididurans sp. nov., isolated from a peat swamp forest soil.</title>
        <authorList>
            <person name="Chantavorakit T."/>
            <person name="Duangmal K."/>
        </authorList>
    </citation>
    <scope>NUCLEOTIDE SEQUENCE [LARGE SCALE GENOMIC DNA]</scope>
    <source>
        <strain evidence="11 12">KK5PA1</strain>
    </source>
</reference>
<feature type="region of interest" description="Disordered" evidence="8">
    <location>
        <begin position="1"/>
        <end position="31"/>
    </location>
</feature>
<gene>
    <name evidence="11" type="ORF">ITX44_22625</name>
</gene>
<evidence type="ECO:0000313" key="11">
    <source>
        <dbReference type="EMBL" id="MBM9507278.1"/>
    </source>
</evidence>
<dbReference type="PROSITE" id="PS51755">
    <property type="entry name" value="OMPR_PHOB"/>
    <property type="match status" value="1"/>
</dbReference>
<keyword evidence="4" id="KW-0804">Transcription</keyword>
<dbReference type="InterPro" id="IPR001789">
    <property type="entry name" value="Sig_transdc_resp-reg_receiver"/>
</dbReference>
<proteinExistence type="predicted"/>
<dbReference type="EMBL" id="JADKYB010000012">
    <property type="protein sequence ID" value="MBM9507278.1"/>
    <property type="molecule type" value="Genomic_DNA"/>
</dbReference>
<feature type="domain" description="OmpR/PhoB-type" evidence="10">
    <location>
        <begin position="161"/>
        <end position="256"/>
    </location>
</feature>
<dbReference type="PANTHER" id="PTHR48111:SF72">
    <property type="entry name" value="SENSORY TRANSDUCTION PROTEIN REGX3"/>
    <property type="match status" value="1"/>
</dbReference>
<dbReference type="SUPFAM" id="SSF46894">
    <property type="entry name" value="C-terminal effector domain of the bipartite response regulators"/>
    <property type="match status" value="1"/>
</dbReference>
<evidence type="ECO:0000256" key="8">
    <source>
        <dbReference type="SAM" id="MobiDB-lite"/>
    </source>
</evidence>
<comment type="caution">
    <text evidence="6">Lacks conserved residue(s) required for the propagation of feature annotation.</text>
</comment>
<protein>
    <recommendedName>
        <fullName evidence="5">Sensory transduction protein RegX3</fullName>
    </recommendedName>
</protein>
<dbReference type="SUPFAM" id="SSF52172">
    <property type="entry name" value="CheY-like"/>
    <property type="match status" value="1"/>
</dbReference>
<evidence type="ECO:0000256" key="2">
    <source>
        <dbReference type="ARBA" id="ARBA00023015"/>
    </source>
</evidence>